<keyword evidence="2 11" id="KW-0813">Transport</keyword>
<evidence type="ECO:0000256" key="7">
    <source>
        <dbReference type="ARBA" id="ARBA00023065"/>
    </source>
</evidence>
<feature type="domain" description="TonB-dependent receptor plug" evidence="15">
    <location>
        <begin position="52"/>
        <end position="157"/>
    </location>
</feature>
<dbReference type="PROSITE" id="PS52016">
    <property type="entry name" value="TONB_DEPENDENT_REC_3"/>
    <property type="match status" value="1"/>
</dbReference>
<dbReference type="InterPro" id="IPR000531">
    <property type="entry name" value="Beta-barrel_TonB"/>
</dbReference>
<feature type="chain" id="PRO_5040973960" evidence="13">
    <location>
        <begin position="28"/>
        <end position="746"/>
    </location>
</feature>
<evidence type="ECO:0000256" key="5">
    <source>
        <dbReference type="ARBA" id="ARBA00022692"/>
    </source>
</evidence>
<accession>A0A9X7UDK2</accession>
<sequence length="746" mass="81266">MSMRTLARFTGCVSALALCGLAPVAQAQIASADTQVDNSEIVVTARGRNEALQSAPVAITAFSTRALEDARIKGVGDFIGITPNISIVQSQNAGNSFVTIRGISQVRNGESPIAVVTDGIQQISPRQFTSDLFDVQQIEVLRGPQGALYGRNAIGGAIIITTKQPTNEFHADAQISVGNGDDYRGQLSVSGPIVQDKLLFRLAGSARNFGGLLHNVYLGKTVDWVHDRNVRGQLKAFLTDTLTADLRASYSHTKAIGDQFQYQPAKFESDTSCFLDATNPFGGPAPDADSVSRRFCANNRGHNVRRLTDISLKLQNEADWGTVTNVLSYINIREYLEGDQFPYTASRNVYGTDGTQTQLETVKAVQNDFRIASPDSGAFRWMAGAYILSTRRFISSTTGEDNGLGITDITTAPKYSDAANPTLSYLADHNRNLAYAFYGNVAYDLAEGLEASFAFRYDHDRRHQIIDPFSSAGVPTGCTTPGADACSRVANFSKAQPKFTLRYRASPALTLFADWGVGFRSGQFNQAGAASAANLPGAFDLARQESAETTEAGFKTTLLDGRLKINGTAFYTVDKNPFYFLFVGAVGAQILVNVDKVHLYGGEVEVMFTPVKGLDFFGNYGFTHSEIRKFTFNTADVGNWAPYIPRDSGSIGAQYRFPVTDSMNLFARGEMEHHGKQYWDPENATARSAFQLINLHGGIEAENGRWSLTAFVRNLTDKKYNAEFVSGGFVQPASPRTWGAELRTSF</sequence>
<gene>
    <name evidence="16" type="ORF">H3V42_21730</name>
</gene>
<dbReference type="PANTHER" id="PTHR32552">
    <property type="entry name" value="FERRICHROME IRON RECEPTOR-RELATED"/>
    <property type="match status" value="1"/>
</dbReference>
<dbReference type="AlphaFoldDB" id="A0A9X7UDK2"/>
<keyword evidence="3 11" id="KW-1134">Transmembrane beta strand</keyword>
<dbReference type="PANTHER" id="PTHR32552:SF81">
    <property type="entry name" value="TONB-DEPENDENT OUTER MEMBRANE RECEPTOR"/>
    <property type="match status" value="1"/>
</dbReference>
<dbReference type="GO" id="GO:0006826">
    <property type="term" value="P:iron ion transport"/>
    <property type="evidence" value="ECO:0007669"/>
    <property type="project" value="UniProtKB-KW"/>
</dbReference>
<dbReference type="CDD" id="cd01347">
    <property type="entry name" value="ligand_gated_channel"/>
    <property type="match status" value="1"/>
</dbReference>
<dbReference type="EMBL" id="CP060122">
    <property type="protein sequence ID" value="QNG44460.1"/>
    <property type="molecule type" value="Genomic_DNA"/>
</dbReference>
<feature type="signal peptide" evidence="13">
    <location>
        <begin position="1"/>
        <end position="27"/>
    </location>
</feature>
<reference evidence="16 17" key="1">
    <citation type="submission" date="2020-07" db="EMBL/GenBank/DDBJ databases">
        <title>Whole genome sequence of Sphingobium yanoikuyae A3.</title>
        <authorList>
            <person name="Han S.-S."/>
        </authorList>
    </citation>
    <scope>NUCLEOTIDE SEQUENCE [LARGE SCALE GENOMIC DNA]</scope>
    <source>
        <strain evidence="16 17">A3</strain>
    </source>
</reference>
<dbReference type="Pfam" id="PF07715">
    <property type="entry name" value="Plug"/>
    <property type="match status" value="1"/>
</dbReference>
<evidence type="ECO:0000256" key="10">
    <source>
        <dbReference type="ARBA" id="ARBA00023237"/>
    </source>
</evidence>
<evidence type="ECO:0000256" key="4">
    <source>
        <dbReference type="ARBA" id="ARBA00022496"/>
    </source>
</evidence>
<dbReference type="Proteomes" id="UP000515377">
    <property type="component" value="Chromosome"/>
</dbReference>
<comment type="similarity">
    <text evidence="11 12">Belongs to the TonB-dependent receptor family.</text>
</comment>
<keyword evidence="10 11" id="KW-0998">Cell outer membrane</keyword>
<dbReference type="Gene3D" id="2.40.170.20">
    <property type="entry name" value="TonB-dependent receptor, beta-barrel domain"/>
    <property type="match status" value="1"/>
</dbReference>
<dbReference type="InterPro" id="IPR012910">
    <property type="entry name" value="Plug_dom"/>
</dbReference>
<evidence type="ECO:0000256" key="9">
    <source>
        <dbReference type="ARBA" id="ARBA00023136"/>
    </source>
</evidence>
<evidence type="ECO:0000256" key="1">
    <source>
        <dbReference type="ARBA" id="ARBA00004571"/>
    </source>
</evidence>
<evidence type="ECO:0000313" key="16">
    <source>
        <dbReference type="EMBL" id="QNG44460.1"/>
    </source>
</evidence>
<dbReference type="InterPro" id="IPR036942">
    <property type="entry name" value="Beta-barrel_TonB_sf"/>
</dbReference>
<keyword evidence="4" id="KW-0410">Iron transport</keyword>
<evidence type="ECO:0000256" key="2">
    <source>
        <dbReference type="ARBA" id="ARBA00022448"/>
    </source>
</evidence>
<dbReference type="Pfam" id="PF00593">
    <property type="entry name" value="TonB_dep_Rec_b-barrel"/>
    <property type="match status" value="1"/>
</dbReference>
<evidence type="ECO:0000256" key="11">
    <source>
        <dbReference type="PROSITE-ProRule" id="PRU01360"/>
    </source>
</evidence>
<evidence type="ECO:0000256" key="12">
    <source>
        <dbReference type="RuleBase" id="RU003357"/>
    </source>
</evidence>
<dbReference type="SUPFAM" id="SSF56935">
    <property type="entry name" value="Porins"/>
    <property type="match status" value="1"/>
</dbReference>
<evidence type="ECO:0000256" key="8">
    <source>
        <dbReference type="ARBA" id="ARBA00023077"/>
    </source>
</evidence>
<protein>
    <submittedName>
        <fullName evidence="16">TonB-dependent receptor</fullName>
    </submittedName>
</protein>
<organism evidence="16 17">
    <name type="scientific">Sphingobium yanoikuyae</name>
    <name type="common">Sphingomonas yanoikuyae</name>
    <dbReference type="NCBI Taxonomy" id="13690"/>
    <lineage>
        <taxon>Bacteria</taxon>
        <taxon>Pseudomonadati</taxon>
        <taxon>Pseudomonadota</taxon>
        <taxon>Alphaproteobacteria</taxon>
        <taxon>Sphingomonadales</taxon>
        <taxon>Sphingomonadaceae</taxon>
        <taxon>Sphingobium</taxon>
    </lineage>
</organism>
<name>A0A9X7UDK2_SPHYA</name>
<evidence type="ECO:0000259" key="15">
    <source>
        <dbReference type="Pfam" id="PF07715"/>
    </source>
</evidence>
<keyword evidence="16" id="KW-0675">Receptor</keyword>
<evidence type="ECO:0000313" key="17">
    <source>
        <dbReference type="Proteomes" id="UP000515377"/>
    </source>
</evidence>
<evidence type="ECO:0000256" key="3">
    <source>
        <dbReference type="ARBA" id="ARBA00022452"/>
    </source>
</evidence>
<comment type="subcellular location">
    <subcellularLocation>
        <location evidence="1 11">Cell outer membrane</location>
        <topology evidence="1 11">Multi-pass membrane protein</topology>
    </subcellularLocation>
</comment>
<proteinExistence type="inferred from homology"/>
<keyword evidence="9 11" id="KW-0472">Membrane</keyword>
<keyword evidence="6" id="KW-0408">Iron</keyword>
<evidence type="ECO:0000256" key="13">
    <source>
        <dbReference type="SAM" id="SignalP"/>
    </source>
</evidence>
<keyword evidence="7" id="KW-0406">Ion transport</keyword>
<keyword evidence="5 11" id="KW-0812">Transmembrane</keyword>
<dbReference type="InterPro" id="IPR039426">
    <property type="entry name" value="TonB-dep_rcpt-like"/>
</dbReference>
<evidence type="ECO:0000256" key="6">
    <source>
        <dbReference type="ARBA" id="ARBA00023004"/>
    </source>
</evidence>
<feature type="domain" description="TonB-dependent receptor-like beta-barrel" evidence="14">
    <location>
        <begin position="262"/>
        <end position="715"/>
    </location>
</feature>
<dbReference type="GO" id="GO:0009279">
    <property type="term" value="C:cell outer membrane"/>
    <property type="evidence" value="ECO:0007669"/>
    <property type="project" value="UniProtKB-SubCell"/>
</dbReference>
<keyword evidence="8 12" id="KW-0798">TonB box</keyword>
<keyword evidence="13" id="KW-0732">Signal</keyword>
<evidence type="ECO:0000259" key="14">
    <source>
        <dbReference type="Pfam" id="PF00593"/>
    </source>
</evidence>